<comment type="caution">
    <text evidence="2">The sequence shown here is derived from an EMBL/GenBank/DDBJ whole genome shotgun (WGS) entry which is preliminary data.</text>
</comment>
<feature type="compositionally biased region" description="Polar residues" evidence="1">
    <location>
        <begin position="150"/>
        <end position="180"/>
    </location>
</feature>
<feature type="compositionally biased region" description="Polar residues" evidence="1">
    <location>
        <begin position="15"/>
        <end position="31"/>
    </location>
</feature>
<gene>
    <name evidence="2" type="ORF">PIB30_035568</name>
</gene>
<evidence type="ECO:0000313" key="2">
    <source>
        <dbReference type="EMBL" id="MED6158738.1"/>
    </source>
</evidence>
<evidence type="ECO:0000313" key="3">
    <source>
        <dbReference type="Proteomes" id="UP001341840"/>
    </source>
</evidence>
<evidence type="ECO:0000256" key="1">
    <source>
        <dbReference type="SAM" id="MobiDB-lite"/>
    </source>
</evidence>
<feature type="region of interest" description="Disordered" evidence="1">
    <location>
        <begin position="1"/>
        <end position="49"/>
    </location>
</feature>
<dbReference type="EMBL" id="JASCZI010120999">
    <property type="protein sequence ID" value="MED6158738.1"/>
    <property type="molecule type" value="Genomic_DNA"/>
</dbReference>
<proteinExistence type="predicted"/>
<feature type="compositionally biased region" description="Polar residues" evidence="1">
    <location>
        <begin position="218"/>
        <end position="240"/>
    </location>
</feature>
<name>A0ABU6UF47_9FABA</name>
<keyword evidence="3" id="KW-1185">Reference proteome</keyword>
<dbReference type="Proteomes" id="UP001341840">
    <property type="component" value="Unassembled WGS sequence"/>
</dbReference>
<organism evidence="2 3">
    <name type="scientific">Stylosanthes scabra</name>
    <dbReference type="NCBI Taxonomy" id="79078"/>
    <lineage>
        <taxon>Eukaryota</taxon>
        <taxon>Viridiplantae</taxon>
        <taxon>Streptophyta</taxon>
        <taxon>Embryophyta</taxon>
        <taxon>Tracheophyta</taxon>
        <taxon>Spermatophyta</taxon>
        <taxon>Magnoliopsida</taxon>
        <taxon>eudicotyledons</taxon>
        <taxon>Gunneridae</taxon>
        <taxon>Pentapetalae</taxon>
        <taxon>rosids</taxon>
        <taxon>fabids</taxon>
        <taxon>Fabales</taxon>
        <taxon>Fabaceae</taxon>
        <taxon>Papilionoideae</taxon>
        <taxon>50 kb inversion clade</taxon>
        <taxon>dalbergioids sensu lato</taxon>
        <taxon>Dalbergieae</taxon>
        <taxon>Pterocarpus clade</taxon>
        <taxon>Stylosanthes</taxon>
    </lineage>
</organism>
<reference evidence="2 3" key="1">
    <citation type="journal article" date="2023" name="Plants (Basel)">
        <title>Bridging the Gap: Combining Genomics and Transcriptomics Approaches to Understand Stylosanthes scabra, an Orphan Legume from the Brazilian Caatinga.</title>
        <authorList>
            <person name="Ferreira-Neto J.R.C."/>
            <person name="da Silva M.D."/>
            <person name="Binneck E."/>
            <person name="de Melo N.F."/>
            <person name="da Silva R.H."/>
            <person name="de Melo A.L.T.M."/>
            <person name="Pandolfi V."/>
            <person name="Bustamante F.O."/>
            <person name="Brasileiro-Vidal A.C."/>
            <person name="Benko-Iseppon A.M."/>
        </authorList>
    </citation>
    <scope>NUCLEOTIDE SEQUENCE [LARGE SCALE GENOMIC DNA]</scope>
    <source>
        <tissue evidence="2">Leaves</tissue>
    </source>
</reference>
<protein>
    <submittedName>
        <fullName evidence="2">Uncharacterized protein</fullName>
    </submittedName>
</protein>
<feature type="region of interest" description="Disordered" evidence="1">
    <location>
        <begin position="126"/>
        <end position="240"/>
    </location>
</feature>
<accession>A0ABU6UF47</accession>
<sequence length="240" mass="26311">MEDNNVGGSVPKINGSMQENSEKSAATNNDATNKHYEKKPSSHFVFGNNHSSKVEELPKAHVKLNGTANNQVNDAIDVVNKEEKEKGWTPVSKKKAKIKRKVDSLGKPEYISSELGTMQPNFFHMGRMKFQPISKGESSRTNKDFPGLVQNKSAPNKLQTKATISKNSSPLNQRDTTVTPATPFRKRDRPPSLQGSPNLTDPDGPNQAQQELVEESGLGNQEPQALLMETQSTDTATVNA</sequence>